<sequence length="623" mass="68298">MGTAAWAEPADEPLEVSEVVVSATKTPLPITQVTSAVEVIKGEELEQKRIKTVVDALRLSQGTTVFSNGGPGTNATVRIRGANSAHTLVLIDGAIVNSPTSGDFNFANLTAENIERIEILRGAQSMLYGSDAIGGVINIITKRGTGPLTGSAFMEYGSFATLREGGQVSGTKGPVDYALSLSRWDTSNFSVANYRRGATERDAFHNWQGSGRVGVTLPKDGRLDVTARWWNSDVFLDNVTTTSKFDVLGSKFTTNTLILSAAYEQPLTSWWSQKLTVGQNHERLSFDGGSVRRNIETGVVNQLSPRTLSDIEILNRRIEWQHNFQIGKPLLLSAGYQYRDEQGDNPSFQPATSPTKILSSHAGFAQAQVNLQDRVLFTAGVRQDSFNTFGDATTYRITGGYRIPETGTKFRGSYATGFRAPTINQLFFPGFGNPDLKPEESHGWDVGVDQSLWQDKLFLSVTYFHNDFENLIQNVVAGALLRPENIGEARTQGWEASFKVDVTQQLSFRGQYTYTSNRDLTNGRRLARVPIDQASLGVSYKPIPALQLHVDYRFVGARNNDANNAPAGRLGSFGVVNASATYDINRTVQLFGRVENLGDQQYEEIIGFGTPIRSVFGGVKLTF</sequence>
<dbReference type="InterPro" id="IPR012910">
    <property type="entry name" value="Plug_dom"/>
</dbReference>
<keyword evidence="15" id="KW-1185">Reference proteome</keyword>
<dbReference type="EMBL" id="OX365700">
    <property type="protein sequence ID" value="CAI4034021.1"/>
    <property type="molecule type" value="Genomic_DNA"/>
</dbReference>
<dbReference type="InterPro" id="IPR036942">
    <property type="entry name" value="Beta-barrel_TonB_sf"/>
</dbReference>
<keyword evidence="14" id="KW-0675">Receptor</keyword>
<feature type="domain" description="TonB-dependent receptor plug" evidence="13">
    <location>
        <begin position="31"/>
        <end position="136"/>
    </location>
</feature>
<evidence type="ECO:0000256" key="9">
    <source>
        <dbReference type="ARBA" id="ARBA00023237"/>
    </source>
</evidence>
<dbReference type="Gene3D" id="2.170.130.10">
    <property type="entry name" value="TonB-dependent receptor, plug domain"/>
    <property type="match status" value="1"/>
</dbReference>
<dbReference type="AlphaFoldDB" id="A0AA86T984"/>
<evidence type="ECO:0000256" key="1">
    <source>
        <dbReference type="ARBA" id="ARBA00004571"/>
    </source>
</evidence>
<dbReference type="PANTHER" id="PTHR30069:SF53">
    <property type="entry name" value="COLICIN I RECEPTOR-RELATED"/>
    <property type="match status" value="1"/>
</dbReference>
<keyword evidence="6" id="KW-0406">Ion transport</keyword>
<evidence type="ECO:0000256" key="4">
    <source>
        <dbReference type="ARBA" id="ARBA00022692"/>
    </source>
</evidence>
<keyword evidence="4 10" id="KW-0812">Transmembrane</keyword>
<evidence type="ECO:0000256" key="8">
    <source>
        <dbReference type="ARBA" id="ARBA00023136"/>
    </source>
</evidence>
<evidence type="ECO:0000313" key="15">
    <source>
        <dbReference type="Proteomes" id="UP001179121"/>
    </source>
</evidence>
<comment type="subcellular location">
    <subcellularLocation>
        <location evidence="1 10">Cell outer membrane</location>
        <topology evidence="1 10">Multi-pass membrane protein</topology>
    </subcellularLocation>
</comment>
<evidence type="ECO:0000256" key="10">
    <source>
        <dbReference type="PROSITE-ProRule" id="PRU01360"/>
    </source>
</evidence>
<evidence type="ECO:0000259" key="13">
    <source>
        <dbReference type="Pfam" id="PF07715"/>
    </source>
</evidence>
<reference evidence="14" key="1">
    <citation type="submission" date="2022-10" db="EMBL/GenBank/DDBJ databases">
        <authorList>
            <person name="Koch H."/>
        </authorList>
    </citation>
    <scope>NUCLEOTIDE SEQUENCE</scope>
    <source>
        <strain evidence="14">DNF</strain>
    </source>
</reference>
<dbReference type="CDD" id="cd01347">
    <property type="entry name" value="ligand_gated_channel"/>
    <property type="match status" value="1"/>
</dbReference>
<evidence type="ECO:0000256" key="2">
    <source>
        <dbReference type="ARBA" id="ARBA00022448"/>
    </source>
</evidence>
<evidence type="ECO:0000256" key="5">
    <source>
        <dbReference type="ARBA" id="ARBA00022729"/>
    </source>
</evidence>
<dbReference type="PANTHER" id="PTHR30069">
    <property type="entry name" value="TONB-DEPENDENT OUTER MEMBRANE RECEPTOR"/>
    <property type="match status" value="1"/>
</dbReference>
<feature type="domain" description="TonB-dependent receptor-like beta-barrel" evidence="12">
    <location>
        <begin position="184"/>
        <end position="597"/>
    </location>
</feature>
<dbReference type="Gene3D" id="2.40.170.20">
    <property type="entry name" value="TonB-dependent receptor, beta-barrel domain"/>
    <property type="match status" value="1"/>
</dbReference>
<dbReference type="Pfam" id="PF07715">
    <property type="entry name" value="Plug"/>
    <property type="match status" value="1"/>
</dbReference>
<dbReference type="KEGG" id="nti:DNFV4_04463"/>
<dbReference type="Proteomes" id="UP001179121">
    <property type="component" value="Chromosome"/>
</dbReference>
<evidence type="ECO:0000256" key="6">
    <source>
        <dbReference type="ARBA" id="ARBA00023065"/>
    </source>
</evidence>
<gene>
    <name evidence="14" type="ORF">DNFV4_04463</name>
</gene>
<dbReference type="PROSITE" id="PS52016">
    <property type="entry name" value="TONB_DEPENDENT_REC_3"/>
    <property type="match status" value="1"/>
</dbReference>
<dbReference type="Pfam" id="PF00593">
    <property type="entry name" value="TonB_dep_Rec_b-barrel"/>
    <property type="match status" value="1"/>
</dbReference>
<evidence type="ECO:0000256" key="11">
    <source>
        <dbReference type="RuleBase" id="RU003357"/>
    </source>
</evidence>
<comment type="similarity">
    <text evidence="10 11">Belongs to the TonB-dependent receptor family.</text>
</comment>
<dbReference type="GO" id="GO:0015889">
    <property type="term" value="P:cobalamin transport"/>
    <property type="evidence" value="ECO:0007669"/>
    <property type="project" value="TreeGrafter"/>
</dbReference>
<keyword evidence="9 10" id="KW-0998">Cell outer membrane</keyword>
<evidence type="ECO:0000256" key="3">
    <source>
        <dbReference type="ARBA" id="ARBA00022452"/>
    </source>
</evidence>
<proteinExistence type="inferred from homology"/>
<organism evidence="14 15">
    <name type="scientific">Nitrospira tepida</name>
    <dbReference type="NCBI Taxonomy" id="2973512"/>
    <lineage>
        <taxon>Bacteria</taxon>
        <taxon>Pseudomonadati</taxon>
        <taxon>Nitrospirota</taxon>
        <taxon>Nitrospiria</taxon>
        <taxon>Nitrospirales</taxon>
        <taxon>Nitrospiraceae</taxon>
        <taxon>Nitrospira</taxon>
    </lineage>
</organism>
<name>A0AA86T984_9BACT</name>
<protein>
    <submittedName>
        <fullName evidence="14">Outer membrane vitamin B12 receptor BtuB</fullName>
    </submittedName>
</protein>
<evidence type="ECO:0000259" key="12">
    <source>
        <dbReference type="Pfam" id="PF00593"/>
    </source>
</evidence>
<dbReference type="GO" id="GO:0006811">
    <property type="term" value="P:monoatomic ion transport"/>
    <property type="evidence" value="ECO:0007669"/>
    <property type="project" value="UniProtKB-KW"/>
</dbReference>
<dbReference type="GO" id="GO:0009279">
    <property type="term" value="C:cell outer membrane"/>
    <property type="evidence" value="ECO:0007669"/>
    <property type="project" value="UniProtKB-SubCell"/>
</dbReference>
<dbReference type="InterPro" id="IPR039426">
    <property type="entry name" value="TonB-dep_rcpt-like"/>
</dbReference>
<evidence type="ECO:0000256" key="7">
    <source>
        <dbReference type="ARBA" id="ARBA00023077"/>
    </source>
</evidence>
<keyword evidence="5" id="KW-0732">Signal</keyword>
<dbReference type="SUPFAM" id="SSF56935">
    <property type="entry name" value="Porins"/>
    <property type="match status" value="1"/>
</dbReference>
<keyword evidence="7 11" id="KW-0798">TonB box</keyword>
<evidence type="ECO:0000313" key="14">
    <source>
        <dbReference type="EMBL" id="CAI4034021.1"/>
    </source>
</evidence>
<dbReference type="InterPro" id="IPR037066">
    <property type="entry name" value="Plug_dom_sf"/>
</dbReference>
<accession>A0AA86T984</accession>
<keyword evidence="2 10" id="KW-0813">Transport</keyword>
<dbReference type="InterPro" id="IPR000531">
    <property type="entry name" value="Beta-barrel_TonB"/>
</dbReference>
<keyword evidence="3 10" id="KW-1134">Transmembrane beta strand</keyword>
<keyword evidence="8 10" id="KW-0472">Membrane</keyword>